<dbReference type="GO" id="GO:0004674">
    <property type="term" value="F:protein serine/threonine kinase activity"/>
    <property type="evidence" value="ECO:0007669"/>
    <property type="project" value="TreeGrafter"/>
</dbReference>
<feature type="region of interest" description="Disordered" evidence="1">
    <location>
        <begin position="310"/>
        <end position="329"/>
    </location>
</feature>
<evidence type="ECO:0000259" key="4">
    <source>
        <dbReference type="PROSITE" id="PS50234"/>
    </source>
</evidence>
<dbReference type="Gene3D" id="1.10.510.10">
    <property type="entry name" value="Transferase(Phosphotransferase) domain 1"/>
    <property type="match status" value="1"/>
</dbReference>
<dbReference type="InterPro" id="IPR011009">
    <property type="entry name" value="Kinase-like_dom_sf"/>
</dbReference>
<organism evidence="5 6">
    <name type="scientific">Podospora didyma</name>
    <dbReference type="NCBI Taxonomy" id="330526"/>
    <lineage>
        <taxon>Eukaryota</taxon>
        <taxon>Fungi</taxon>
        <taxon>Dikarya</taxon>
        <taxon>Ascomycota</taxon>
        <taxon>Pezizomycotina</taxon>
        <taxon>Sordariomycetes</taxon>
        <taxon>Sordariomycetidae</taxon>
        <taxon>Sordariales</taxon>
        <taxon>Podosporaceae</taxon>
        <taxon>Podospora</taxon>
    </lineage>
</organism>
<evidence type="ECO:0000259" key="3">
    <source>
        <dbReference type="PROSITE" id="PS50011"/>
    </source>
</evidence>
<keyword evidence="5" id="KW-0808">Transferase</keyword>
<dbReference type="SUPFAM" id="SSF56112">
    <property type="entry name" value="Protein kinase-like (PK-like)"/>
    <property type="match status" value="1"/>
</dbReference>
<dbReference type="PANTHER" id="PTHR24359">
    <property type="entry name" value="SERINE/THREONINE-PROTEIN KINASE SBK1"/>
    <property type="match status" value="1"/>
</dbReference>
<keyword evidence="2" id="KW-0472">Membrane</keyword>
<evidence type="ECO:0000313" key="5">
    <source>
        <dbReference type="EMBL" id="KAK3392807.1"/>
    </source>
</evidence>
<dbReference type="PANTHER" id="PTHR24359:SF1">
    <property type="entry name" value="INHIBITOR OF NUCLEAR FACTOR KAPPA-B KINASE EPSILON SUBUNIT HOMOLOG 1-RELATED"/>
    <property type="match status" value="1"/>
</dbReference>
<dbReference type="InterPro" id="IPR000719">
    <property type="entry name" value="Prot_kinase_dom"/>
</dbReference>
<dbReference type="InterPro" id="IPR036465">
    <property type="entry name" value="vWFA_dom_sf"/>
</dbReference>
<dbReference type="SMART" id="SM00220">
    <property type="entry name" value="S_TKc"/>
    <property type="match status" value="1"/>
</dbReference>
<gene>
    <name evidence="5" type="ORF">B0H63DRAFT_387730</name>
</gene>
<dbReference type="PROSITE" id="PS50011">
    <property type="entry name" value="PROTEIN_KINASE_DOM"/>
    <property type="match status" value="1"/>
</dbReference>
<dbReference type="SUPFAM" id="SSF53300">
    <property type="entry name" value="vWA-like"/>
    <property type="match status" value="1"/>
</dbReference>
<dbReference type="InterPro" id="IPR002035">
    <property type="entry name" value="VWF_A"/>
</dbReference>
<dbReference type="PROSITE" id="PS50234">
    <property type="entry name" value="VWFA"/>
    <property type="match status" value="1"/>
</dbReference>
<evidence type="ECO:0000256" key="1">
    <source>
        <dbReference type="SAM" id="MobiDB-lite"/>
    </source>
</evidence>
<protein>
    <submittedName>
        <fullName evidence="5">Kinase-like domain-containing protein</fullName>
    </submittedName>
</protein>
<dbReference type="Pfam" id="PF00069">
    <property type="entry name" value="Pkinase"/>
    <property type="match status" value="1"/>
</dbReference>
<keyword evidence="2" id="KW-0812">Transmembrane</keyword>
<dbReference type="GO" id="GO:0005524">
    <property type="term" value="F:ATP binding"/>
    <property type="evidence" value="ECO:0007669"/>
    <property type="project" value="InterPro"/>
</dbReference>
<dbReference type="EMBL" id="JAULSW010000001">
    <property type="protein sequence ID" value="KAK3392807.1"/>
    <property type="molecule type" value="Genomic_DNA"/>
</dbReference>
<proteinExistence type="predicted"/>
<feature type="domain" description="Protein kinase" evidence="3">
    <location>
        <begin position="1"/>
        <end position="278"/>
    </location>
</feature>
<feature type="domain" description="VWFA" evidence="4">
    <location>
        <begin position="358"/>
        <end position="531"/>
    </location>
</feature>
<comment type="caution">
    <text evidence="5">The sequence shown here is derived from an EMBL/GenBank/DDBJ whole genome shotgun (WGS) entry which is preliminary data.</text>
</comment>
<evidence type="ECO:0000313" key="6">
    <source>
        <dbReference type="Proteomes" id="UP001285441"/>
    </source>
</evidence>
<dbReference type="AlphaFoldDB" id="A0AAE0P411"/>
<reference evidence="5" key="1">
    <citation type="journal article" date="2023" name="Mol. Phylogenet. Evol.">
        <title>Genome-scale phylogeny and comparative genomics of the fungal order Sordariales.</title>
        <authorList>
            <person name="Hensen N."/>
            <person name="Bonometti L."/>
            <person name="Westerberg I."/>
            <person name="Brannstrom I.O."/>
            <person name="Guillou S."/>
            <person name="Cros-Aarteil S."/>
            <person name="Calhoun S."/>
            <person name="Haridas S."/>
            <person name="Kuo A."/>
            <person name="Mondo S."/>
            <person name="Pangilinan J."/>
            <person name="Riley R."/>
            <person name="LaButti K."/>
            <person name="Andreopoulos B."/>
            <person name="Lipzen A."/>
            <person name="Chen C."/>
            <person name="Yan M."/>
            <person name="Daum C."/>
            <person name="Ng V."/>
            <person name="Clum A."/>
            <person name="Steindorff A."/>
            <person name="Ohm R.A."/>
            <person name="Martin F."/>
            <person name="Silar P."/>
            <person name="Natvig D.O."/>
            <person name="Lalanne C."/>
            <person name="Gautier V."/>
            <person name="Ament-Velasquez S.L."/>
            <person name="Kruys A."/>
            <person name="Hutchinson M.I."/>
            <person name="Powell A.J."/>
            <person name="Barry K."/>
            <person name="Miller A.N."/>
            <person name="Grigoriev I.V."/>
            <person name="Debuchy R."/>
            <person name="Gladieux P."/>
            <person name="Hiltunen Thoren M."/>
            <person name="Johannesson H."/>
        </authorList>
    </citation>
    <scope>NUCLEOTIDE SEQUENCE</scope>
    <source>
        <strain evidence="5">CBS 232.78</strain>
    </source>
</reference>
<dbReference type="Proteomes" id="UP001285441">
    <property type="component" value="Unassembled WGS sequence"/>
</dbReference>
<dbReference type="Gene3D" id="3.40.50.410">
    <property type="entry name" value="von Willebrand factor, type A domain"/>
    <property type="match status" value="1"/>
</dbReference>
<reference evidence="5" key="2">
    <citation type="submission" date="2023-06" db="EMBL/GenBank/DDBJ databases">
        <authorList>
            <consortium name="Lawrence Berkeley National Laboratory"/>
            <person name="Haridas S."/>
            <person name="Hensen N."/>
            <person name="Bonometti L."/>
            <person name="Westerberg I."/>
            <person name="Brannstrom I.O."/>
            <person name="Guillou S."/>
            <person name="Cros-Aarteil S."/>
            <person name="Calhoun S."/>
            <person name="Kuo A."/>
            <person name="Mondo S."/>
            <person name="Pangilinan J."/>
            <person name="Riley R."/>
            <person name="LaButti K."/>
            <person name="Andreopoulos B."/>
            <person name="Lipzen A."/>
            <person name="Chen C."/>
            <person name="Yanf M."/>
            <person name="Daum C."/>
            <person name="Ng V."/>
            <person name="Clum A."/>
            <person name="Steindorff A."/>
            <person name="Ohm R."/>
            <person name="Martin F."/>
            <person name="Silar P."/>
            <person name="Natvig D."/>
            <person name="Lalanne C."/>
            <person name="Gautier V."/>
            <person name="Ament-velasquez S.L."/>
            <person name="Kruys A."/>
            <person name="Hutchinson M.I."/>
            <person name="Powell A.J."/>
            <person name="Barry K."/>
            <person name="Miller A.N."/>
            <person name="Grigoriev I.V."/>
            <person name="Debuchy R."/>
            <person name="Gladieux P."/>
            <person name="Thoren M.H."/>
            <person name="Johannesson H."/>
        </authorList>
    </citation>
    <scope>NUCLEOTIDE SEQUENCE</scope>
    <source>
        <strain evidence="5">CBS 232.78</strain>
    </source>
</reference>
<accession>A0AAE0P411</accession>
<keyword evidence="5" id="KW-0418">Kinase</keyword>
<name>A0AAE0P411_9PEZI</name>
<evidence type="ECO:0000256" key="2">
    <source>
        <dbReference type="SAM" id="Phobius"/>
    </source>
</evidence>
<feature type="transmembrane region" description="Helical" evidence="2">
    <location>
        <begin position="170"/>
        <end position="194"/>
    </location>
</feature>
<keyword evidence="2" id="KW-1133">Transmembrane helix</keyword>
<sequence>MRVNYDRERKAFLALRQQSGVIQSFGCYESRVDPKCHTYNIILEYADFDLYEMMMNEAPPVSPNEIKSFWESMLELATTLKQIHQVDIHGNKYNLWHGDIKPENILRVQDQFKLADPGEARIQQAAPEDGTRPPKAEAYGGTRTYAAPEKAEWLDGYATDPSKILQNSDVWSLGCVFSVAATYVVLGSQGVIIYNRIRQHSRPQTKTEKGTLVQDAFHDGRNALALVRLWHKYLCNAVRGTDGFTARVLEMVDSKMLVMPPEERWGAEEVSQQLSALVHDPDVNPLPVPEDIEQILQELDLEAELTFESSNNVSRADSEPAAQHLQRRGERSINSIIATPFKSGAALFSTQIMPTAQRSIYLVDNGSSMERHWREATHLLRILVWRSLGYDDDGMELYFTNPDTRVLVKAAKNQDVMDFVSAMNKARPNQPGQRGSKTNLDTKLQEIISHYTTAKRSSAKEKRKTIIILTDGIWEGMSDDELQTRMLETLRRLADLHREDVTKTLEDIRPITFQFVAFGDNQKALDRMRRLDDDMEKLGFP</sequence>
<keyword evidence="6" id="KW-1185">Reference proteome</keyword>